<evidence type="ECO:0000256" key="1">
    <source>
        <dbReference type="SAM" id="MobiDB-lite"/>
    </source>
</evidence>
<reference evidence="2" key="3">
    <citation type="submission" date="2021-05" db="UniProtKB">
        <authorList>
            <consortium name="EnsemblPlants"/>
        </authorList>
    </citation>
    <scope>IDENTIFICATION</scope>
    <source>
        <strain evidence="2">cv. B73</strain>
    </source>
</reference>
<reference evidence="3" key="1">
    <citation type="journal article" date="2009" name="Science">
        <title>The B73 maize genome: complexity, diversity, and dynamics.</title>
        <authorList>
            <person name="Schnable P.S."/>
            <person name="Ware D."/>
            <person name="Fulton R.S."/>
            <person name="Stein J.C."/>
            <person name="Wei F."/>
            <person name="Pasternak S."/>
            <person name="Liang C."/>
            <person name="Zhang J."/>
            <person name="Fulton L."/>
            <person name="Graves T.A."/>
            <person name="Minx P."/>
            <person name="Reily A.D."/>
            <person name="Courtney L."/>
            <person name="Kruchowski S.S."/>
            <person name="Tomlinson C."/>
            <person name="Strong C."/>
            <person name="Delehaunty K."/>
            <person name="Fronick C."/>
            <person name="Courtney B."/>
            <person name="Rock S.M."/>
            <person name="Belter E."/>
            <person name="Du F."/>
            <person name="Kim K."/>
            <person name="Abbott R.M."/>
            <person name="Cotton M."/>
            <person name="Levy A."/>
            <person name="Marchetto P."/>
            <person name="Ochoa K."/>
            <person name="Jackson S.M."/>
            <person name="Gillam B."/>
            <person name="Chen W."/>
            <person name="Yan L."/>
            <person name="Higginbotham J."/>
            <person name="Cardenas M."/>
            <person name="Waligorski J."/>
            <person name="Applebaum E."/>
            <person name="Phelps L."/>
            <person name="Falcone J."/>
            <person name="Kanchi K."/>
            <person name="Thane T."/>
            <person name="Scimone A."/>
            <person name="Thane N."/>
            <person name="Henke J."/>
            <person name="Wang T."/>
            <person name="Ruppert J."/>
            <person name="Shah N."/>
            <person name="Rotter K."/>
            <person name="Hodges J."/>
            <person name="Ingenthron E."/>
            <person name="Cordes M."/>
            <person name="Kohlberg S."/>
            <person name="Sgro J."/>
            <person name="Delgado B."/>
            <person name="Mead K."/>
            <person name="Chinwalla A."/>
            <person name="Leonard S."/>
            <person name="Crouse K."/>
            <person name="Collura K."/>
            <person name="Kudrna D."/>
            <person name="Currie J."/>
            <person name="He R."/>
            <person name="Angelova A."/>
            <person name="Rajasekar S."/>
            <person name="Mueller T."/>
            <person name="Lomeli R."/>
            <person name="Scara G."/>
            <person name="Ko A."/>
            <person name="Delaney K."/>
            <person name="Wissotski M."/>
            <person name="Lopez G."/>
            <person name="Campos D."/>
            <person name="Braidotti M."/>
            <person name="Ashley E."/>
            <person name="Golser W."/>
            <person name="Kim H."/>
            <person name="Lee S."/>
            <person name="Lin J."/>
            <person name="Dujmic Z."/>
            <person name="Kim W."/>
            <person name="Talag J."/>
            <person name="Zuccolo A."/>
            <person name="Fan C."/>
            <person name="Sebastian A."/>
            <person name="Kramer M."/>
            <person name="Spiegel L."/>
            <person name="Nascimento L."/>
            <person name="Zutavern T."/>
            <person name="Miller B."/>
            <person name="Ambroise C."/>
            <person name="Muller S."/>
            <person name="Spooner W."/>
            <person name="Narechania A."/>
            <person name="Ren L."/>
            <person name="Wei S."/>
            <person name="Kumari S."/>
            <person name="Faga B."/>
            <person name="Levy M.J."/>
            <person name="McMahan L."/>
            <person name="Van Buren P."/>
            <person name="Vaughn M.W."/>
            <person name="Ying K."/>
            <person name="Yeh C.-T."/>
            <person name="Emrich S.J."/>
            <person name="Jia Y."/>
            <person name="Kalyanaraman A."/>
            <person name="Hsia A.-P."/>
            <person name="Barbazuk W.B."/>
            <person name="Baucom R.S."/>
            <person name="Brutnell T.P."/>
            <person name="Carpita N.C."/>
            <person name="Chaparro C."/>
            <person name="Chia J.-M."/>
            <person name="Deragon J.-M."/>
            <person name="Estill J.C."/>
            <person name="Fu Y."/>
            <person name="Jeddeloh J.A."/>
            <person name="Han Y."/>
            <person name="Lee H."/>
            <person name="Li P."/>
            <person name="Lisch D.R."/>
            <person name="Liu S."/>
            <person name="Liu Z."/>
            <person name="Nagel D.H."/>
            <person name="McCann M.C."/>
            <person name="SanMiguel P."/>
            <person name="Myers A.M."/>
            <person name="Nettleton D."/>
            <person name="Nguyen J."/>
            <person name="Penning B.W."/>
            <person name="Ponnala L."/>
            <person name="Schneider K.L."/>
            <person name="Schwartz D.C."/>
            <person name="Sharma A."/>
            <person name="Soderlund C."/>
            <person name="Springer N.M."/>
            <person name="Sun Q."/>
            <person name="Wang H."/>
            <person name="Waterman M."/>
            <person name="Westerman R."/>
            <person name="Wolfgruber T.K."/>
            <person name="Yang L."/>
            <person name="Yu Y."/>
            <person name="Zhang L."/>
            <person name="Zhou S."/>
            <person name="Zhu Q."/>
            <person name="Bennetzen J.L."/>
            <person name="Dawe R.K."/>
            <person name="Jiang J."/>
            <person name="Jiang N."/>
            <person name="Presting G.G."/>
            <person name="Wessler S.R."/>
            <person name="Aluru S."/>
            <person name="Martienssen R.A."/>
            <person name="Clifton S.W."/>
            <person name="McCombie W.R."/>
            <person name="Wing R.A."/>
            <person name="Wilson R.K."/>
        </authorList>
    </citation>
    <scope>NUCLEOTIDE SEQUENCE [LARGE SCALE GENOMIC DNA]</scope>
    <source>
        <strain evidence="3">cv. B73</strain>
    </source>
</reference>
<feature type="region of interest" description="Disordered" evidence="1">
    <location>
        <begin position="203"/>
        <end position="257"/>
    </location>
</feature>
<proteinExistence type="predicted"/>
<keyword evidence="3" id="KW-1185">Reference proteome</keyword>
<dbReference type="FunCoup" id="A0A804U8V7">
    <property type="interactions" value="473"/>
</dbReference>
<dbReference type="InParanoid" id="A0A804U8V7"/>
<dbReference type="Gramene" id="Zm00001eb250550_T001">
    <property type="protein sequence ID" value="Zm00001eb250550_P001"/>
    <property type="gene ID" value="Zm00001eb250550"/>
</dbReference>
<sequence>MECHCCRAQIQRHLCQIYEEEVADTPLRFFPPFQRDRPVWMARMRALEEQQLLEDDPTVVYLTAYLLTLDAQYDFLARHHRQMIARAEDAEKRIYQLHVDLTIAQARATALESREVIVVEALKQAKDEHVQKLMDAYLVTHNQRRALRIQEPASSNPVQPIKAEDPQILEGHPVSIRGEKKAWELLEGAIVLEGIPVFPQAMDKQEHPESSQDPPPELFEPLTMKKIPAPSLEVKEEAASTPPAPPPSKELQEPFPLEEEFDPVLPSQSLPVEVINISSLLTHPGDVSD</sequence>
<evidence type="ECO:0000313" key="3">
    <source>
        <dbReference type="Proteomes" id="UP000007305"/>
    </source>
</evidence>
<dbReference type="Proteomes" id="UP000007305">
    <property type="component" value="Chromosome 5"/>
</dbReference>
<evidence type="ECO:0000313" key="2">
    <source>
        <dbReference type="EnsemblPlants" id="Zm00001eb250550_P001"/>
    </source>
</evidence>
<dbReference type="AlphaFoldDB" id="A0A804U8V7"/>
<name>A0A804U8V7_MAIZE</name>
<reference evidence="2" key="2">
    <citation type="submission" date="2019-07" db="EMBL/GenBank/DDBJ databases">
        <authorList>
            <person name="Seetharam A."/>
            <person name="Woodhouse M."/>
            <person name="Cannon E."/>
        </authorList>
    </citation>
    <scope>NUCLEOTIDE SEQUENCE [LARGE SCALE GENOMIC DNA]</scope>
    <source>
        <strain evidence="2">cv. B73</strain>
    </source>
</reference>
<organism evidence="2 3">
    <name type="scientific">Zea mays</name>
    <name type="common">Maize</name>
    <dbReference type="NCBI Taxonomy" id="4577"/>
    <lineage>
        <taxon>Eukaryota</taxon>
        <taxon>Viridiplantae</taxon>
        <taxon>Streptophyta</taxon>
        <taxon>Embryophyta</taxon>
        <taxon>Tracheophyta</taxon>
        <taxon>Spermatophyta</taxon>
        <taxon>Magnoliopsida</taxon>
        <taxon>Liliopsida</taxon>
        <taxon>Poales</taxon>
        <taxon>Poaceae</taxon>
        <taxon>PACMAD clade</taxon>
        <taxon>Panicoideae</taxon>
        <taxon>Andropogonodae</taxon>
        <taxon>Andropogoneae</taxon>
        <taxon>Tripsacinae</taxon>
        <taxon>Zea</taxon>
    </lineage>
</organism>
<accession>A0A804U8V7</accession>
<dbReference type="EnsemblPlants" id="Zm00001eb250550_T001">
    <property type="protein sequence ID" value="Zm00001eb250550_P001"/>
    <property type="gene ID" value="Zm00001eb250550"/>
</dbReference>
<protein>
    <submittedName>
        <fullName evidence="2">Uncharacterized protein</fullName>
    </submittedName>
</protein>